<organism evidence="2 3">
    <name type="scientific">Candidatus Symbiobacter mobilis CR</name>
    <dbReference type="NCBI Taxonomy" id="946483"/>
    <lineage>
        <taxon>Bacteria</taxon>
        <taxon>Pseudomonadati</taxon>
        <taxon>Pseudomonadota</taxon>
        <taxon>Betaproteobacteria</taxon>
        <taxon>Burkholderiales</taxon>
        <taxon>Comamonadaceae</taxon>
    </lineage>
</organism>
<evidence type="ECO:0000313" key="3">
    <source>
        <dbReference type="Proteomes" id="UP000017184"/>
    </source>
</evidence>
<proteinExistence type="predicted"/>
<dbReference type="Proteomes" id="UP000017184">
    <property type="component" value="Chromosome"/>
</dbReference>
<accession>U5N846</accession>
<dbReference type="KEGG" id="cbx:Cenrod_1651"/>
<keyword evidence="1" id="KW-0732">Signal</keyword>
<gene>
    <name evidence="2" type="ORF">Cenrod_1651</name>
</gene>
<keyword evidence="3" id="KW-1185">Reference proteome</keyword>
<dbReference type="HOGENOM" id="CLU_2567521_0_0_4"/>
<dbReference type="STRING" id="946483.Cenrod_1651"/>
<name>U5N846_9BURK</name>
<dbReference type="EMBL" id="CP004885">
    <property type="protein sequence ID" value="AGX87736.1"/>
    <property type="molecule type" value="Genomic_DNA"/>
</dbReference>
<reference evidence="2 3" key="1">
    <citation type="journal article" date="2013" name="Genome Biol.">
        <title>Genomic analysis reveals key aspects of prokaryotic symbiosis in the phototrophic consortium "Chlorochromatium aggregatum".</title>
        <authorList>
            <person name="Liu Z."/>
            <person name="Muller J."/>
            <person name="Li T."/>
            <person name="Alvey R.M."/>
            <person name="Vogl K."/>
            <person name="Frigaard N.U."/>
            <person name="Rockwell N.C."/>
            <person name="Boyd E.S."/>
            <person name="Tomsho L.P."/>
            <person name="Schuster S.C."/>
            <person name="Henke P."/>
            <person name="Rohde M."/>
            <person name="Overmann J."/>
            <person name="Bryant D.A."/>
        </authorList>
    </citation>
    <scope>NUCLEOTIDE SEQUENCE [LARGE SCALE GENOMIC DNA]</scope>
    <source>
        <strain evidence="2">CR</strain>
    </source>
</reference>
<protein>
    <submittedName>
        <fullName evidence="2">Uncharacterized protein</fullName>
    </submittedName>
</protein>
<evidence type="ECO:0000256" key="1">
    <source>
        <dbReference type="SAM" id="SignalP"/>
    </source>
</evidence>
<feature type="signal peptide" evidence="1">
    <location>
        <begin position="1"/>
        <end position="23"/>
    </location>
</feature>
<sequence>MKKVFAIATGVLSFFALIGSAYSYTTEVYGKEDMSTVYRVACENGKVQLVRQEKSNGRWCSGMTCYETLDALMRNAFSSCK</sequence>
<feature type="chain" id="PRO_5004662844" evidence="1">
    <location>
        <begin position="24"/>
        <end position="81"/>
    </location>
</feature>
<evidence type="ECO:0000313" key="2">
    <source>
        <dbReference type="EMBL" id="AGX87736.1"/>
    </source>
</evidence>
<dbReference type="AlphaFoldDB" id="U5N846"/>